<protein>
    <recommendedName>
        <fullName evidence="4">Mechanosensitive ion channel protein MscS</fullName>
    </recommendedName>
</protein>
<evidence type="ECO:0008006" key="4">
    <source>
        <dbReference type="Google" id="ProtNLM"/>
    </source>
</evidence>
<name>A0A6N4E9T1_9GAMM</name>
<sequence length="112" mass="12543">MDEKQLIEYLQPVIGLFGDYPSLKALVVLFISITLANLIALIITRLLRRITSRTRNRLDDRIVELLHRPLVWTVILAGLLLALSLLTPGERIDTLIRSSVATLLIIKSVATS</sequence>
<dbReference type="Proteomes" id="UP000250928">
    <property type="component" value="Unassembled WGS sequence"/>
</dbReference>
<accession>A0A6N4E9T1</accession>
<reference evidence="2 3" key="1">
    <citation type="submission" date="2018-01" db="EMBL/GenBank/DDBJ databases">
        <title>Novel co-symbiosis in the lucinid bivalve Phacoides pectinatus.</title>
        <authorList>
            <person name="Lim S.J."/>
            <person name="Davis B.G."/>
            <person name="Gill D.E."/>
            <person name="Engel A.S."/>
            <person name="Anderson L.C."/>
            <person name="Campbell B.J."/>
        </authorList>
    </citation>
    <scope>NUCLEOTIDE SEQUENCE [LARGE SCALE GENOMIC DNA]</scope>
    <source>
        <strain evidence="2">N3_P5</strain>
    </source>
</reference>
<keyword evidence="1" id="KW-0472">Membrane</keyword>
<gene>
    <name evidence="2" type="ORF">C3L24_00055</name>
</gene>
<proteinExistence type="predicted"/>
<dbReference type="AlphaFoldDB" id="A0A6N4E9T1"/>
<evidence type="ECO:0000313" key="2">
    <source>
        <dbReference type="EMBL" id="PUE05798.1"/>
    </source>
</evidence>
<comment type="caution">
    <text evidence="2">The sequence shown here is derived from an EMBL/GenBank/DDBJ whole genome shotgun (WGS) entry which is preliminary data.</text>
</comment>
<evidence type="ECO:0000313" key="3">
    <source>
        <dbReference type="Proteomes" id="UP000250928"/>
    </source>
</evidence>
<keyword evidence="1" id="KW-0812">Transmembrane</keyword>
<evidence type="ECO:0000256" key="1">
    <source>
        <dbReference type="SAM" id="Phobius"/>
    </source>
</evidence>
<feature type="transmembrane region" description="Helical" evidence="1">
    <location>
        <begin position="65"/>
        <end position="86"/>
    </location>
</feature>
<feature type="transmembrane region" description="Helical" evidence="1">
    <location>
        <begin position="25"/>
        <end position="44"/>
    </location>
</feature>
<organism evidence="2 3">
    <name type="scientific">Candidatus Sedimenticola endophacoides</name>
    <dbReference type="NCBI Taxonomy" id="2548426"/>
    <lineage>
        <taxon>Bacteria</taxon>
        <taxon>Pseudomonadati</taxon>
        <taxon>Pseudomonadota</taxon>
        <taxon>Gammaproteobacteria</taxon>
        <taxon>Chromatiales</taxon>
        <taxon>Sedimenticolaceae</taxon>
        <taxon>Sedimenticola</taxon>
    </lineage>
</organism>
<dbReference type="EMBL" id="PQCO01000007">
    <property type="protein sequence ID" value="PUE05798.1"/>
    <property type="molecule type" value="Genomic_DNA"/>
</dbReference>
<keyword evidence="1" id="KW-1133">Transmembrane helix</keyword>